<keyword evidence="3" id="KW-1185">Reference proteome</keyword>
<comment type="caution">
    <text evidence="2">The sequence shown here is derived from an EMBL/GenBank/DDBJ whole genome shotgun (WGS) entry which is preliminary data.</text>
</comment>
<reference evidence="2 3" key="1">
    <citation type="submission" date="2018-11" db="EMBL/GenBank/DDBJ databases">
        <title>Sequencing the genomes of 1000 actinobacteria strains.</title>
        <authorList>
            <person name="Klenk H.-P."/>
        </authorList>
    </citation>
    <scope>NUCLEOTIDE SEQUENCE [LARGE SCALE GENOMIC DNA]</scope>
    <source>
        <strain evidence="2 3">DSM 14012</strain>
    </source>
</reference>
<gene>
    <name evidence="2" type="ORF">EDD42_3933</name>
</gene>
<dbReference type="Pfam" id="PF00216">
    <property type="entry name" value="Bac_DNA_binding"/>
    <property type="match status" value="1"/>
</dbReference>
<accession>A0A3N2BLD1</accession>
<feature type="compositionally biased region" description="Acidic residues" evidence="1">
    <location>
        <begin position="22"/>
        <end position="36"/>
    </location>
</feature>
<dbReference type="AlphaFoldDB" id="A0A3N2BLD1"/>
<evidence type="ECO:0000256" key="1">
    <source>
        <dbReference type="SAM" id="MobiDB-lite"/>
    </source>
</evidence>
<dbReference type="GO" id="GO:0003677">
    <property type="term" value="F:DNA binding"/>
    <property type="evidence" value="ECO:0007669"/>
    <property type="project" value="UniProtKB-KW"/>
</dbReference>
<feature type="region of interest" description="Disordered" evidence="1">
    <location>
        <begin position="1"/>
        <end position="43"/>
    </location>
</feature>
<keyword evidence="2" id="KW-0238">DNA-binding</keyword>
<dbReference type="Proteomes" id="UP000266915">
    <property type="component" value="Unassembled WGS sequence"/>
</dbReference>
<evidence type="ECO:0000313" key="3">
    <source>
        <dbReference type="Proteomes" id="UP000266915"/>
    </source>
</evidence>
<dbReference type="SUPFAM" id="SSF47729">
    <property type="entry name" value="IHF-like DNA-binding proteins"/>
    <property type="match status" value="1"/>
</dbReference>
<sequence length="180" mass="19630">MKSADRETGVADATDPEGVPDIVDESEENEDGESTDENARAPRLAKRQLLARVAHETGIPYSVATKLYEEMIAQILASVGEGIPVTLTGFGRFYAQGHKGHRVQFADQDGSTKVNNYAVLKFSATSAVNRKVYRKVGPSINDETPAQQRRRERREQRAAEAAEAAAKAAAEAARRELMGE</sequence>
<dbReference type="Gene3D" id="4.10.520.10">
    <property type="entry name" value="IHF-like DNA-binding proteins"/>
    <property type="match status" value="1"/>
</dbReference>
<feature type="compositionally biased region" description="Low complexity" evidence="1">
    <location>
        <begin position="161"/>
        <end position="171"/>
    </location>
</feature>
<organism evidence="2 3">
    <name type="scientific">Plantibacter flavus</name>
    <dbReference type="NCBI Taxonomy" id="150123"/>
    <lineage>
        <taxon>Bacteria</taxon>
        <taxon>Bacillati</taxon>
        <taxon>Actinomycetota</taxon>
        <taxon>Actinomycetes</taxon>
        <taxon>Micrococcales</taxon>
        <taxon>Microbacteriaceae</taxon>
        <taxon>Plantibacter</taxon>
    </lineage>
</organism>
<dbReference type="InterPro" id="IPR000119">
    <property type="entry name" value="Hist_DNA-bd"/>
</dbReference>
<feature type="region of interest" description="Disordered" evidence="1">
    <location>
        <begin position="138"/>
        <end position="180"/>
    </location>
</feature>
<evidence type="ECO:0000313" key="2">
    <source>
        <dbReference type="EMBL" id="ROR75982.1"/>
    </source>
</evidence>
<dbReference type="EMBL" id="RKHL01000002">
    <property type="protein sequence ID" value="ROR75982.1"/>
    <property type="molecule type" value="Genomic_DNA"/>
</dbReference>
<dbReference type="InterPro" id="IPR010992">
    <property type="entry name" value="IHF-like_DNA-bd_dom_sf"/>
</dbReference>
<name>A0A3N2BLD1_9MICO</name>
<dbReference type="GO" id="GO:0030527">
    <property type="term" value="F:structural constituent of chromatin"/>
    <property type="evidence" value="ECO:0007669"/>
    <property type="project" value="InterPro"/>
</dbReference>
<dbReference type="RefSeq" id="WP_159453466.1">
    <property type="nucleotide sequence ID" value="NZ_FXAP01000007.1"/>
</dbReference>
<protein>
    <submittedName>
        <fullName evidence="2">DNA-binding protein</fullName>
    </submittedName>
</protein>
<proteinExistence type="predicted"/>